<keyword evidence="3 6" id="KW-0812">Transmembrane</keyword>
<keyword evidence="10" id="KW-1185">Reference proteome</keyword>
<organism evidence="9 10">
    <name type="scientific">Chryseotalea sanaruensis</name>
    <dbReference type="NCBI Taxonomy" id="2482724"/>
    <lineage>
        <taxon>Bacteria</taxon>
        <taxon>Pseudomonadati</taxon>
        <taxon>Bacteroidota</taxon>
        <taxon>Cytophagia</taxon>
        <taxon>Cytophagales</taxon>
        <taxon>Chryseotaleaceae</taxon>
        <taxon>Chryseotalea</taxon>
    </lineage>
</organism>
<keyword evidence="5 6" id="KW-0472">Membrane</keyword>
<evidence type="ECO:0000256" key="5">
    <source>
        <dbReference type="ARBA" id="ARBA00023136"/>
    </source>
</evidence>
<feature type="transmembrane region" description="Helical" evidence="6">
    <location>
        <begin position="99"/>
        <end position="123"/>
    </location>
</feature>
<evidence type="ECO:0000256" key="1">
    <source>
        <dbReference type="ARBA" id="ARBA00004651"/>
    </source>
</evidence>
<evidence type="ECO:0000256" key="2">
    <source>
        <dbReference type="ARBA" id="ARBA00022475"/>
    </source>
</evidence>
<gene>
    <name evidence="9" type="ORF">SanaruYs_12660</name>
</gene>
<dbReference type="RefSeq" id="WP_218022383.1">
    <property type="nucleotide sequence ID" value="NZ_BHXQ01000002.1"/>
</dbReference>
<feature type="transmembrane region" description="Helical" evidence="6">
    <location>
        <begin position="425"/>
        <end position="447"/>
    </location>
</feature>
<comment type="subcellular location">
    <subcellularLocation>
        <location evidence="1">Cell membrane</location>
        <topology evidence="1">Multi-pass membrane protein</topology>
    </subcellularLocation>
</comment>
<feature type="domain" description="ABC3 transporter permease C-terminal" evidence="7">
    <location>
        <begin position="380"/>
        <end position="492"/>
    </location>
</feature>
<evidence type="ECO:0000256" key="3">
    <source>
        <dbReference type="ARBA" id="ARBA00022692"/>
    </source>
</evidence>
<evidence type="ECO:0000256" key="6">
    <source>
        <dbReference type="SAM" id="Phobius"/>
    </source>
</evidence>
<evidence type="ECO:0000313" key="10">
    <source>
        <dbReference type="Proteomes" id="UP000288227"/>
    </source>
</evidence>
<dbReference type="Pfam" id="PF02687">
    <property type="entry name" value="FtsX"/>
    <property type="match status" value="2"/>
</dbReference>
<feature type="transmembrane region" description="Helical" evidence="6">
    <location>
        <begin position="826"/>
        <end position="845"/>
    </location>
</feature>
<name>A0A401U838_9BACT</name>
<dbReference type="PANTHER" id="PTHR30572:SF18">
    <property type="entry name" value="ABC-TYPE MACROLIDE FAMILY EXPORT SYSTEM PERMEASE COMPONENT 2"/>
    <property type="match status" value="1"/>
</dbReference>
<feature type="domain" description="MacB-like periplasmic core" evidence="8">
    <location>
        <begin position="585"/>
        <end position="714"/>
    </location>
</feature>
<proteinExistence type="predicted"/>
<dbReference type="PANTHER" id="PTHR30572">
    <property type="entry name" value="MEMBRANE COMPONENT OF TRANSPORTER-RELATED"/>
    <property type="match status" value="1"/>
</dbReference>
<dbReference type="EMBL" id="BHXQ01000002">
    <property type="protein sequence ID" value="GCC51046.1"/>
    <property type="molecule type" value="Genomic_DNA"/>
</dbReference>
<comment type="caution">
    <text evidence="9">The sequence shown here is derived from an EMBL/GenBank/DDBJ whole genome shotgun (WGS) entry which is preliminary data.</text>
</comment>
<dbReference type="AlphaFoldDB" id="A0A401U838"/>
<keyword evidence="2" id="KW-1003">Cell membrane</keyword>
<dbReference type="GO" id="GO:0005886">
    <property type="term" value="C:plasma membrane"/>
    <property type="evidence" value="ECO:0007669"/>
    <property type="project" value="UniProtKB-SubCell"/>
</dbReference>
<feature type="transmembrane region" description="Helical" evidence="6">
    <location>
        <begin position="374"/>
        <end position="396"/>
    </location>
</feature>
<reference evidence="9 10" key="1">
    <citation type="submission" date="2018-11" db="EMBL/GenBank/DDBJ databases">
        <title>Chryseotalea sanarue gen. nov., sp., nov., a member of the family Cytophagaceae, isolated from a brackish lake in Hamamatsu Japan.</title>
        <authorList>
            <person name="Maejima Y."/>
            <person name="Iino T."/>
            <person name="Muraguchi Y."/>
            <person name="Fukuda K."/>
            <person name="Ohkuma M."/>
            <person name="Moriuchi R."/>
            <person name="Dohra H."/>
            <person name="Kimbara K."/>
            <person name="Shintani M."/>
        </authorList>
    </citation>
    <scope>NUCLEOTIDE SEQUENCE [LARGE SCALE GENOMIC DNA]</scope>
    <source>
        <strain evidence="9 10">Ys</strain>
    </source>
</reference>
<feature type="transmembrane region" description="Helical" evidence="6">
    <location>
        <begin position="467"/>
        <end position="491"/>
    </location>
</feature>
<accession>A0A401U838</accession>
<evidence type="ECO:0000259" key="8">
    <source>
        <dbReference type="Pfam" id="PF12704"/>
    </source>
</evidence>
<dbReference type="Proteomes" id="UP000288227">
    <property type="component" value="Unassembled WGS sequence"/>
</dbReference>
<dbReference type="InterPro" id="IPR050250">
    <property type="entry name" value="Macrolide_Exporter_MacB"/>
</dbReference>
<evidence type="ECO:0000313" key="9">
    <source>
        <dbReference type="EMBL" id="GCC51046.1"/>
    </source>
</evidence>
<evidence type="ECO:0000256" key="4">
    <source>
        <dbReference type="ARBA" id="ARBA00022989"/>
    </source>
</evidence>
<dbReference type="InterPro" id="IPR003838">
    <property type="entry name" value="ABC3_permease_C"/>
</dbReference>
<feature type="domain" description="ABC3 transporter permease C-terminal" evidence="7">
    <location>
        <begin position="777"/>
        <end position="888"/>
    </location>
</feature>
<sequence>MQLTNDHIDYIIKDLNYRGIVHDDLQHEFVDHICSAVEEKMQGNVRFLDAYHAVLQQFGHTTGLRQTQLQTISQQNTQIKIMLRSYFTIALRNLRKHSFYSFINVAGLSVGISICLVILLFVLNELRYDRHHERVDRIYRIHAEIDFAGNHYDMTYAPAPMAATLASDYPEVEAAVRFREQGSYLIKREADNIKESKVIWTDKDFFKIFTVPLIAGNPETALAEPKSIAISKEIADKFFPNEEAIGQTLILDNNMTMKVTAVYQDMPATSHFHFNVLIAMAGLDEAKSPVWFSNNFQTYFLLRDGANVKNLEEKFPDLITKHVMPQMKEVLDDFTPEKFAEAGNKLVYTTQALSDIHLYSSLQGEFEPNFDITYIYLFVAIALFILIIASINFMNLSTARSANRAKEVGVRKVMGSLRSHLMRQFLMESLLLSLFSFILAIGLAYLLLPLFNNLAARELSLPLTQPFFYLFILTGAIVVGFLAGVYPSFFLSAFKPVNVLKGNVALGMKSGFIRSSLVVFQFMISIFLVIATAVVYMQLDYIQTKKLGFNKDQVIMVDDIYALGNQRLTYKEEIMRHSFIENASIAGYLPVAGSNRSDTPWWIEGKEANQENMVSLQNWQVDHDYIKTFGMSIKEGRDFSHIFPSDSNAVILNESAAKALSFNESIIGKRVNTFGDDSNGDLNKGNLRVLTVIGVVEDFHFESLKQSVTPLMMFLSKRPSGYLSVRFQSANAEEVISMLEKEWKEMAPGQPFTYQFLDDSFGKMYAAESRLGSIFGIFSSVAIIIACLGLFALTAFTAEQCTKEIGIRKVLGASVSSIVIMLSKDYGKLVLIAFVLATPFAWWGVNEWLQSYEYKVNVAWWVYMLAGVVAFGIAWITMSYQSIRAALSNPVNSLRSE</sequence>
<feature type="transmembrane region" description="Helical" evidence="6">
    <location>
        <begin position="860"/>
        <end position="878"/>
    </location>
</feature>
<evidence type="ECO:0000259" key="7">
    <source>
        <dbReference type="Pfam" id="PF02687"/>
    </source>
</evidence>
<feature type="transmembrane region" description="Helical" evidence="6">
    <location>
        <begin position="512"/>
        <end position="537"/>
    </location>
</feature>
<dbReference type="Pfam" id="PF12704">
    <property type="entry name" value="MacB_PCD"/>
    <property type="match status" value="2"/>
</dbReference>
<dbReference type="InterPro" id="IPR025857">
    <property type="entry name" value="MacB_PCD"/>
</dbReference>
<keyword evidence="4 6" id="KW-1133">Transmembrane helix</keyword>
<feature type="transmembrane region" description="Helical" evidence="6">
    <location>
        <begin position="774"/>
        <end position="798"/>
    </location>
</feature>
<protein>
    <submittedName>
        <fullName evidence="9">ABC transporter permease</fullName>
    </submittedName>
</protein>
<dbReference type="GO" id="GO:0022857">
    <property type="term" value="F:transmembrane transporter activity"/>
    <property type="evidence" value="ECO:0007669"/>
    <property type="project" value="TreeGrafter"/>
</dbReference>
<feature type="domain" description="MacB-like periplasmic core" evidence="8">
    <location>
        <begin position="101"/>
        <end position="315"/>
    </location>
</feature>